<dbReference type="Proteomes" id="UP001177670">
    <property type="component" value="Unassembled WGS sequence"/>
</dbReference>
<reference evidence="1" key="1">
    <citation type="submission" date="2021-10" db="EMBL/GenBank/DDBJ databases">
        <title>Melipona bicolor Genome sequencing and assembly.</title>
        <authorList>
            <person name="Araujo N.S."/>
            <person name="Arias M.C."/>
        </authorList>
    </citation>
    <scope>NUCLEOTIDE SEQUENCE</scope>
    <source>
        <strain evidence="1">USP_2M_L1-L4_2017</strain>
        <tissue evidence="1">Whole body</tissue>
    </source>
</reference>
<accession>A0AA40FVU9</accession>
<dbReference type="AlphaFoldDB" id="A0AA40FVU9"/>
<name>A0AA40FVU9_9HYME</name>
<comment type="caution">
    <text evidence="1">The sequence shown here is derived from an EMBL/GenBank/DDBJ whole genome shotgun (WGS) entry which is preliminary data.</text>
</comment>
<proteinExistence type="predicted"/>
<evidence type="ECO:0000313" key="1">
    <source>
        <dbReference type="EMBL" id="KAK1125952.1"/>
    </source>
</evidence>
<gene>
    <name evidence="1" type="ORF">K0M31_005485</name>
</gene>
<dbReference type="EMBL" id="JAHYIQ010000015">
    <property type="protein sequence ID" value="KAK1125952.1"/>
    <property type="molecule type" value="Genomic_DNA"/>
</dbReference>
<sequence>MDRRVLGVLSEGDTRDVDFGGLGDERGLKWKCEIAPEWIVLCGNFAVTEFEFFRVGGSL</sequence>
<organism evidence="1 2">
    <name type="scientific">Melipona bicolor</name>
    <dbReference type="NCBI Taxonomy" id="60889"/>
    <lineage>
        <taxon>Eukaryota</taxon>
        <taxon>Metazoa</taxon>
        <taxon>Ecdysozoa</taxon>
        <taxon>Arthropoda</taxon>
        <taxon>Hexapoda</taxon>
        <taxon>Insecta</taxon>
        <taxon>Pterygota</taxon>
        <taxon>Neoptera</taxon>
        <taxon>Endopterygota</taxon>
        <taxon>Hymenoptera</taxon>
        <taxon>Apocrita</taxon>
        <taxon>Aculeata</taxon>
        <taxon>Apoidea</taxon>
        <taxon>Anthophila</taxon>
        <taxon>Apidae</taxon>
        <taxon>Melipona</taxon>
    </lineage>
</organism>
<protein>
    <submittedName>
        <fullName evidence="1">Uncharacterized protein</fullName>
    </submittedName>
</protein>
<evidence type="ECO:0000313" key="2">
    <source>
        <dbReference type="Proteomes" id="UP001177670"/>
    </source>
</evidence>
<keyword evidence="2" id="KW-1185">Reference proteome</keyword>